<evidence type="ECO:0000313" key="1">
    <source>
        <dbReference type="EMBL" id="KAF5844525.1"/>
    </source>
</evidence>
<dbReference type="Proteomes" id="UP000624244">
    <property type="component" value="Unassembled WGS sequence"/>
</dbReference>
<sequence>MSPSLFYALLTGIQENHSAYVDMHALVLQRTLHSLTASDKLRCHSAYSRPLGSLTATWCFCKVSWSRRRVAATKSGRREKQRTRSGT</sequence>
<organism evidence="1 2">
    <name type="scientific">Cochliobolus sativus</name>
    <name type="common">Common root rot and spot blotch fungus</name>
    <name type="synonym">Bipolaris sorokiniana</name>
    <dbReference type="NCBI Taxonomy" id="45130"/>
    <lineage>
        <taxon>Eukaryota</taxon>
        <taxon>Fungi</taxon>
        <taxon>Dikarya</taxon>
        <taxon>Ascomycota</taxon>
        <taxon>Pezizomycotina</taxon>
        <taxon>Dothideomycetes</taxon>
        <taxon>Pleosporomycetidae</taxon>
        <taxon>Pleosporales</taxon>
        <taxon>Pleosporineae</taxon>
        <taxon>Pleosporaceae</taxon>
        <taxon>Bipolaris</taxon>
    </lineage>
</organism>
<comment type="caution">
    <text evidence="1">The sequence shown here is derived from an EMBL/GenBank/DDBJ whole genome shotgun (WGS) entry which is preliminary data.</text>
</comment>
<evidence type="ECO:0000313" key="2">
    <source>
        <dbReference type="Proteomes" id="UP000624244"/>
    </source>
</evidence>
<name>A0A8H5Z834_COCSA</name>
<dbReference type="AlphaFoldDB" id="A0A8H5Z834"/>
<proteinExistence type="predicted"/>
<gene>
    <name evidence="1" type="ORF">GGP41_007507</name>
</gene>
<protein>
    <submittedName>
        <fullName evidence="1">Uncharacterized protein</fullName>
    </submittedName>
</protein>
<accession>A0A8H5Z834</accession>
<reference evidence="1" key="1">
    <citation type="submission" date="2019-11" db="EMBL/GenBank/DDBJ databases">
        <title>Bipolaris sorokiniana Genome sequencing.</title>
        <authorList>
            <person name="Wang H."/>
        </authorList>
    </citation>
    <scope>NUCLEOTIDE SEQUENCE</scope>
</reference>
<dbReference type="EMBL" id="WNKQ01000022">
    <property type="protein sequence ID" value="KAF5844525.1"/>
    <property type="molecule type" value="Genomic_DNA"/>
</dbReference>